<keyword evidence="13" id="KW-0862">Zinc</keyword>
<feature type="domain" description="Pre-SET" evidence="21">
    <location>
        <begin position="999"/>
        <end position="1072"/>
    </location>
</feature>
<dbReference type="InterPro" id="IPR016177">
    <property type="entry name" value="DNA-bd_dom_sf"/>
</dbReference>
<evidence type="ECO:0000256" key="8">
    <source>
        <dbReference type="ARBA" id="ARBA00022603"/>
    </source>
</evidence>
<evidence type="ECO:0000256" key="16">
    <source>
        <dbReference type="ARBA" id="ARBA00023054"/>
    </source>
</evidence>
<organism evidence="24 25">
    <name type="scientific">Folsomia candida</name>
    <name type="common">Springtail</name>
    <dbReference type="NCBI Taxonomy" id="158441"/>
    <lineage>
        <taxon>Eukaryota</taxon>
        <taxon>Metazoa</taxon>
        <taxon>Ecdysozoa</taxon>
        <taxon>Arthropoda</taxon>
        <taxon>Hexapoda</taxon>
        <taxon>Collembola</taxon>
        <taxon>Entomobryomorpha</taxon>
        <taxon>Isotomoidea</taxon>
        <taxon>Isotomidae</taxon>
        <taxon>Proisotominae</taxon>
        <taxon>Folsomia</taxon>
    </lineage>
</organism>
<dbReference type="GO" id="GO:0010629">
    <property type="term" value="P:negative regulation of gene expression"/>
    <property type="evidence" value="ECO:0007669"/>
    <property type="project" value="TreeGrafter"/>
</dbReference>
<dbReference type="InterPro" id="IPR007728">
    <property type="entry name" value="Pre-SET_dom"/>
</dbReference>
<keyword evidence="15" id="KW-0805">Transcription regulation</keyword>
<evidence type="ECO:0000256" key="6">
    <source>
        <dbReference type="ARBA" id="ARBA00022491"/>
    </source>
</evidence>
<feature type="domain" description="Post-SET" evidence="22">
    <location>
        <begin position="1332"/>
        <end position="1348"/>
    </location>
</feature>
<dbReference type="PROSITE" id="PS50868">
    <property type="entry name" value="POST_SET"/>
    <property type="match status" value="1"/>
</dbReference>
<dbReference type="EMBL" id="LNIX01000001">
    <property type="protein sequence ID" value="OXA63329.1"/>
    <property type="molecule type" value="Genomic_DNA"/>
</dbReference>
<dbReference type="SUPFAM" id="SSF53474">
    <property type="entry name" value="alpha/beta-Hydrolases"/>
    <property type="match status" value="1"/>
</dbReference>
<dbReference type="CDD" id="cd10517">
    <property type="entry name" value="SET_SETDB1"/>
    <property type="match status" value="1"/>
</dbReference>
<evidence type="ECO:0000256" key="12">
    <source>
        <dbReference type="ARBA" id="ARBA00022737"/>
    </source>
</evidence>
<feature type="region of interest" description="Disordered" evidence="19">
    <location>
        <begin position="1143"/>
        <end position="1248"/>
    </location>
</feature>
<evidence type="ECO:0000259" key="21">
    <source>
        <dbReference type="PROSITE" id="PS50867"/>
    </source>
</evidence>
<dbReference type="Pfam" id="PF05033">
    <property type="entry name" value="Pre-SET"/>
    <property type="match status" value="1"/>
</dbReference>
<dbReference type="CDD" id="cd20382">
    <property type="entry name" value="Tudor_SETDB1_rpt1"/>
    <property type="match status" value="1"/>
</dbReference>
<dbReference type="PANTHER" id="PTHR46024:SF1">
    <property type="entry name" value="HISTONE-LYSINE N-METHYLTRANSFERASE EGGLESS"/>
    <property type="match status" value="1"/>
</dbReference>
<dbReference type="InterPro" id="IPR033906">
    <property type="entry name" value="Lipase_N"/>
</dbReference>
<dbReference type="Gene3D" id="2.170.270.10">
    <property type="entry name" value="SET domain"/>
    <property type="match status" value="2"/>
</dbReference>
<dbReference type="Proteomes" id="UP000198287">
    <property type="component" value="Unassembled WGS sequence"/>
</dbReference>
<dbReference type="InterPro" id="IPR001214">
    <property type="entry name" value="SET_dom"/>
</dbReference>
<dbReference type="GO" id="GO:0008270">
    <property type="term" value="F:zinc ion binding"/>
    <property type="evidence" value="ECO:0007669"/>
    <property type="project" value="InterPro"/>
</dbReference>
<protein>
    <submittedName>
        <fullName evidence="24">Histone-lysine N-methyltransferase eggless</fullName>
    </submittedName>
</protein>
<reference evidence="24 25" key="1">
    <citation type="submission" date="2015-12" db="EMBL/GenBank/DDBJ databases">
        <title>The genome of Folsomia candida.</title>
        <authorList>
            <person name="Faddeeva A."/>
            <person name="Derks M.F."/>
            <person name="Anvar Y."/>
            <person name="Smit S."/>
            <person name="Van Straalen N."/>
            <person name="Roelofs D."/>
        </authorList>
    </citation>
    <scope>NUCLEOTIDE SEQUENCE [LARGE SCALE GENOMIC DNA]</scope>
    <source>
        <strain evidence="24 25">VU population</strain>
        <tissue evidence="24">Whole body</tissue>
    </source>
</reference>
<feature type="compositionally biased region" description="Low complexity" evidence="19">
    <location>
        <begin position="1210"/>
        <end position="1220"/>
    </location>
</feature>
<evidence type="ECO:0000256" key="9">
    <source>
        <dbReference type="ARBA" id="ARBA00022679"/>
    </source>
</evidence>
<dbReference type="InterPro" id="IPR029058">
    <property type="entry name" value="AB_hydrolase_fold"/>
</dbReference>
<keyword evidence="25" id="KW-1185">Reference proteome</keyword>
<dbReference type="InterPro" id="IPR041291">
    <property type="entry name" value="TUDOR_5"/>
</dbReference>
<dbReference type="Pfam" id="PF18359">
    <property type="entry name" value="Tudor_5"/>
    <property type="match status" value="1"/>
</dbReference>
<dbReference type="SMART" id="SM00333">
    <property type="entry name" value="TUDOR"/>
    <property type="match status" value="2"/>
</dbReference>
<dbReference type="InterPro" id="IPR003616">
    <property type="entry name" value="Post-SET_dom"/>
</dbReference>
<feature type="compositionally biased region" description="Pro residues" evidence="19">
    <location>
        <begin position="196"/>
        <end position="211"/>
    </location>
</feature>
<dbReference type="GO" id="GO:0005576">
    <property type="term" value="C:extracellular region"/>
    <property type="evidence" value="ECO:0007669"/>
    <property type="project" value="UniProtKB-SubCell"/>
</dbReference>
<keyword evidence="12" id="KW-0677">Repeat</keyword>
<feature type="region of interest" description="Disordered" evidence="19">
    <location>
        <begin position="78"/>
        <end position="220"/>
    </location>
</feature>
<dbReference type="PROSITE" id="PS50280">
    <property type="entry name" value="SET"/>
    <property type="match status" value="1"/>
</dbReference>
<keyword evidence="7" id="KW-0964">Secreted</keyword>
<evidence type="ECO:0000259" key="23">
    <source>
        <dbReference type="PROSITE" id="PS50982"/>
    </source>
</evidence>
<dbReference type="InterPro" id="IPR051516">
    <property type="entry name" value="SETDB_methyltransferase"/>
</dbReference>
<dbReference type="GO" id="GO:0006629">
    <property type="term" value="P:lipid metabolic process"/>
    <property type="evidence" value="ECO:0007669"/>
    <property type="project" value="InterPro"/>
</dbReference>
<dbReference type="CDD" id="cd21181">
    <property type="entry name" value="Tudor_SETDB1_rpt2"/>
    <property type="match status" value="1"/>
</dbReference>
<evidence type="ECO:0000256" key="18">
    <source>
        <dbReference type="ARBA" id="ARBA00023242"/>
    </source>
</evidence>
<dbReference type="SMART" id="SM00468">
    <property type="entry name" value="PreSET"/>
    <property type="match status" value="1"/>
</dbReference>
<sequence length="1745" mass="195237">MDTSEAPTNDSCQLLDVKTSTETTVCSDAALEGTSKQDNVEAELETPSSVLSVLDTDKQPGGENDDLTPGTVLVAHRSITDDGNNPADKPPTEEITIKDDGDDKMEIDQIMSSQNDITDTAEPNTDKPSTENTADSSMEIVSGEDKPAAKTESKLLPPMEKSFVIPLASPKIPSLGTDSNRGKNSQVSNKDVLPTILPPPPLPPHPTPPTESPKQEANENSVGNLNKLLASTKSLSFALAKPNVNIEGILQNNNKDHKRKLHNGCSNANCTSNSDELVIAKKAAILYFRFNTSYKKVHKICKICNEEAESFLKNSVGALKNDENIFTFISKPQGMEGDVIEVKDDEEEDNPADVQRLEAENKEIFELAMSVEDLIGDLMTKLDLKSQITKCEQTTTIESANLEKDYSGLEKQIAFVERQVVETKKIYDKVTGYYQPVPVITEEIDISTTGTIVKSVPHNDHLQNIPNLPDLPPGVFQPNASPAPTRGGYRNRPRKAKENRTRYSDDGDIIEVVSGEGSQKITCPLGRPPKEIPKLVPPVGGNVYAQNRTLLHFWVKTSIEEIVNVGSGKSPEFVVKFERKQGVGGGGLKRVTAKQIAYNIPCPFILIVGTRIIAKFRDELKMEPIGDGQYYAGIVAEHPTPQNKFRYLIFFDDGYAQYVGIKDILLIYEYSKEVWSDVHPDSAEFIKSYLTKYPERPMVRLTLGQVVTTEWNGKWWVARVTELDCSLVKMQFENDGRCEWIYRGSTRLSPLFEKQTRQRQKKTARRTTSAPIYNKNHARIEYNYGDDDDLVPSHGRNKPLKPTARKSTSGAHHALEKQYGDIRRLARLDYGEFEGTIIKRPIPSDVPFTKEYGHHVCNSSCVYEYDDSNKEYKKMSPLALPLHLGFTREIAKNPRRSIFYRGPCGIRIRDMEEMYDYLTQTQCQVPIDHFCFDLAVDCLNEFRHSRQHSFLPDLTYGKESAPVQVVNAFDYEYPPYVEYSSQRIAGSGVHLNTDDEFLVGCDCEDDCRDKTKCRCWQTTYSGISFTKLSNPLYPVKGYEYRRLKDHIVSGIYECNPKCKCAKTCCNRVAQNGLKVPLQVFKTAAKGWGIRPIFDVPEGAFICIYAGQVLTDAGANEDGQQFGDEYLAELDYIESIEGVKADYESDVTDIETEEPGERSKKRIKTKKATTDKGDEESDQEVDFHAADASYHGPKPSTVERTVSTRGKHNGKTSSASGSSKNSDSDDEGEGGARPRSHFNANVDTPKAKVTNRRPLREYFGENEECYIMDAKTTGNIGRYLNHSCQPNVFVQNVFVDTHDLRFPWVSFFASKHIRAGSELTWDYNYEIGSVPNKVLFCYCGSPDCRGRLLIFIFIQFSHPYWSECKPKNGTIITEQTTTRTNLIAPSTSSYKDDGVSDTTLSYPSISSLALAGVLLPGGPGVTSVVKDMFNRLLSTNGILGLRDQPYELGTPVVLRDIWTTISHYLGRNDMNSLESLENIAIEILNGFSEREKNTVHFYLYTRSNKTGFNPIKYGSLDQLKKSSFAIGKRVKFLIHGFRMNGFSHFNYLLKDAYLKHGEESNVFSVDWRHLAGDIVYFNSAFNTRIVGERVGDICIFLKKNGFIHSYDQVHLIGFSLGAHVAGYTGKYLMKMERQQLGRITGLDPAGPSFAVLTSNNRLDKGDAKFVDVIHSSLGRSGIVQSIGDVDFFPNGNCSHERAFYLYLETIKGKKFWGCPCSNWGDYDTGKCPCHANAAGAELMGEYCNFT</sequence>
<dbReference type="InterPro" id="IPR013818">
    <property type="entry name" value="Lipase"/>
</dbReference>
<comment type="subcellular location">
    <subcellularLocation>
        <location evidence="2">Chromosome</location>
    </subcellularLocation>
    <subcellularLocation>
        <location evidence="1">Nucleus</location>
    </subcellularLocation>
    <subcellularLocation>
        <location evidence="3">Secreted</location>
    </subcellularLocation>
</comment>
<evidence type="ECO:0000256" key="3">
    <source>
        <dbReference type="ARBA" id="ARBA00004613"/>
    </source>
</evidence>
<evidence type="ECO:0000256" key="11">
    <source>
        <dbReference type="ARBA" id="ARBA00022723"/>
    </source>
</evidence>
<dbReference type="Gene3D" id="3.40.50.1820">
    <property type="entry name" value="alpha/beta hydrolase"/>
    <property type="match status" value="1"/>
</dbReference>
<dbReference type="GO" id="GO:0005694">
    <property type="term" value="C:chromosome"/>
    <property type="evidence" value="ECO:0007669"/>
    <property type="project" value="UniProtKB-SubCell"/>
</dbReference>
<evidence type="ECO:0000256" key="14">
    <source>
        <dbReference type="ARBA" id="ARBA00022853"/>
    </source>
</evidence>
<keyword evidence="14" id="KW-0156">Chromatin regulator</keyword>
<keyword evidence="11" id="KW-0479">Metal-binding</keyword>
<dbReference type="InterPro" id="IPR002999">
    <property type="entry name" value="Tudor"/>
</dbReference>
<evidence type="ECO:0000256" key="13">
    <source>
        <dbReference type="ARBA" id="ARBA00022833"/>
    </source>
</evidence>
<feature type="compositionally biased region" description="Basic and acidic residues" evidence="19">
    <location>
        <begin position="143"/>
        <end position="153"/>
    </location>
</feature>
<dbReference type="SMART" id="SM00317">
    <property type="entry name" value="SET"/>
    <property type="match status" value="1"/>
</dbReference>
<feature type="domain" description="MBD" evidence="23">
    <location>
        <begin position="872"/>
        <end position="939"/>
    </location>
</feature>
<name>A0A226F0L3_FOLCA</name>
<keyword evidence="17" id="KW-0804">Transcription</keyword>
<keyword evidence="10" id="KW-0949">S-adenosyl-L-methionine</keyword>
<keyword evidence="16" id="KW-0175">Coiled coil</keyword>
<dbReference type="GO" id="GO:0016298">
    <property type="term" value="F:lipase activity"/>
    <property type="evidence" value="ECO:0007669"/>
    <property type="project" value="InterPro"/>
</dbReference>
<keyword evidence="18" id="KW-0539">Nucleus</keyword>
<dbReference type="SUPFAM" id="SSF82199">
    <property type="entry name" value="SET domain"/>
    <property type="match status" value="1"/>
</dbReference>
<dbReference type="PRINTS" id="PR00821">
    <property type="entry name" value="TAGLIPASE"/>
</dbReference>
<comment type="caution">
    <text evidence="24">The sequence shown here is derived from an EMBL/GenBank/DDBJ whole genome shotgun (WGS) entry which is preliminary data.</text>
</comment>
<evidence type="ECO:0000256" key="15">
    <source>
        <dbReference type="ARBA" id="ARBA00023015"/>
    </source>
</evidence>
<dbReference type="GO" id="GO:0005634">
    <property type="term" value="C:nucleus"/>
    <property type="evidence" value="ECO:0007669"/>
    <property type="project" value="UniProtKB-SubCell"/>
</dbReference>
<feature type="compositionally biased region" description="Polar residues" evidence="19">
    <location>
        <begin position="176"/>
        <end position="189"/>
    </location>
</feature>
<dbReference type="GO" id="GO:0003677">
    <property type="term" value="F:DNA binding"/>
    <property type="evidence" value="ECO:0007669"/>
    <property type="project" value="InterPro"/>
</dbReference>
<keyword evidence="5" id="KW-0158">Chromosome</keyword>
<evidence type="ECO:0000259" key="22">
    <source>
        <dbReference type="PROSITE" id="PS50868"/>
    </source>
</evidence>
<accession>A0A226F0L3</accession>
<feature type="region of interest" description="Disordered" evidence="19">
    <location>
        <begin position="477"/>
        <end position="502"/>
    </location>
</feature>
<feature type="compositionally biased region" description="Acidic residues" evidence="19">
    <location>
        <begin position="1143"/>
        <end position="1153"/>
    </location>
</feature>
<gene>
    <name evidence="24" type="ORF">Fcan01_03118</name>
</gene>
<dbReference type="PROSITE" id="PS50867">
    <property type="entry name" value="PRE_SET"/>
    <property type="match status" value="1"/>
</dbReference>
<dbReference type="Pfam" id="PF01429">
    <property type="entry name" value="MBD"/>
    <property type="match status" value="1"/>
</dbReference>
<evidence type="ECO:0000313" key="24">
    <source>
        <dbReference type="EMBL" id="OXA63329.1"/>
    </source>
</evidence>
<feature type="region of interest" description="Disordered" evidence="19">
    <location>
        <begin position="787"/>
        <end position="813"/>
    </location>
</feature>
<dbReference type="STRING" id="158441.A0A226F0L3"/>
<dbReference type="PROSITE" id="PS50982">
    <property type="entry name" value="MBD"/>
    <property type="match status" value="1"/>
</dbReference>
<proteinExistence type="inferred from homology"/>
<dbReference type="InterPro" id="IPR046341">
    <property type="entry name" value="SET_dom_sf"/>
</dbReference>
<evidence type="ECO:0000256" key="19">
    <source>
        <dbReference type="SAM" id="MobiDB-lite"/>
    </source>
</evidence>
<keyword evidence="6" id="KW-0678">Repressor</keyword>
<dbReference type="PANTHER" id="PTHR46024">
    <property type="entry name" value="HISTONE-LYSINE N-METHYLTRANSFERASE EGGLESS"/>
    <property type="match status" value="1"/>
</dbReference>
<feature type="compositionally biased region" description="Polar residues" evidence="19">
    <location>
        <begin position="110"/>
        <end position="123"/>
    </location>
</feature>
<dbReference type="InterPro" id="IPR001739">
    <property type="entry name" value="Methyl_CpG_DNA-bd"/>
</dbReference>
<evidence type="ECO:0000256" key="7">
    <source>
        <dbReference type="ARBA" id="ARBA00022525"/>
    </source>
</evidence>
<dbReference type="Gene3D" id="2.30.30.140">
    <property type="match status" value="2"/>
</dbReference>
<evidence type="ECO:0000256" key="2">
    <source>
        <dbReference type="ARBA" id="ARBA00004286"/>
    </source>
</evidence>
<dbReference type="InterPro" id="IPR041292">
    <property type="entry name" value="Tudor_4"/>
</dbReference>
<evidence type="ECO:0000259" key="20">
    <source>
        <dbReference type="PROSITE" id="PS50280"/>
    </source>
</evidence>
<keyword evidence="9 24" id="KW-0808">Transferase</keyword>
<evidence type="ECO:0000256" key="10">
    <source>
        <dbReference type="ARBA" id="ARBA00022691"/>
    </source>
</evidence>
<evidence type="ECO:0000313" key="25">
    <source>
        <dbReference type="Proteomes" id="UP000198287"/>
    </source>
</evidence>
<feature type="compositionally biased region" description="Basic and acidic residues" evidence="19">
    <location>
        <begin position="90"/>
        <end position="107"/>
    </location>
</feature>
<evidence type="ECO:0000256" key="17">
    <source>
        <dbReference type="ARBA" id="ARBA00023163"/>
    </source>
</evidence>
<evidence type="ECO:0000256" key="1">
    <source>
        <dbReference type="ARBA" id="ARBA00004123"/>
    </source>
</evidence>
<feature type="domain" description="SET" evidence="20">
    <location>
        <begin position="1075"/>
        <end position="1323"/>
    </location>
</feature>
<dbReference type="InterPro" id="IPR000734">
    <property type="entry name" value="TAG_lipase"/>
</dbReference>
<dbReference type="SUPFAM" id="SSF54171">
    <property type="entry name" value="DNA-binding domain"/>
    <property type="match status" value="1"/>
</dbReference>
<dbReference type="GO" id="GO:0032259">
    <property type="term" value="P:methylation"/>
    <property type="evidence" value="ECO:0007669"/>
    <property type="project" value="UniProtKB-KW"/>
</dbReference>
<dbReference type="CDD" id="cd00707">
    <property type="entry name" value="Pancreat_lipase_like"/>
    <property type="match status" value="1"/>
</dbReference>
<evidence type="ECO:0000256" key="4">
    <source>
        <dbReference type="ARBA" id="ARBA00010701"/>
    </source>
</evidence>
<dbReference type="GO" id="GO:0070828">
    <property type="term" value="P:heterochromatin organization"/>
    <property type="evidence" value="ECO:0007669"/>
    <property type="project" value="TreeGrafter"/>
</dbReference>
<dbReference type="Pfam" id="PF18358">
    <property type="entry name" value="Tudor_4"/>
    <property type="match status" value="1"/>
</dbReference>
<dbReference type="GO" id="GO:0046974">
    <property type="term" value="F:histone H3K9 methyltransferase activity"/>
    <property type="evidence" value="ECO:0007669"/>
    <property type="project" value="TreeGrafter"/>
</dbReference>
<dbReference type="Pfam" id="PF00151">
    <property type="entry name" value="Lipase"/>
    <property type="match status" value="1"/>
</dbReference>
<keyword evidence="8 24" id="KW-0489">Methyltransferase</keyword>
<comment type="similarity">
    <text evidence="4">Belongs to the AB hydrolase superfamily. Lipase family.</text>
</comment>
<dbReference type="Pfam" id="PF00856">
    <property type="entry name" value="SET"/>
    <property type="match status" value="1"/>
</dbReference>
<dbReference type="SMART" id="SM00391">
    <property type="entry name" value="MBD"/>
    <property type="match status" value="1"/>
</dbReference>
<evidence type="ECO:0000256" key="5">
    <source>
        <dbReference type="ARBA" id="ARBA00022454"/>
    </source>
</evidence>
<dbReference type="OrthoDB" id="5792673at2759"/>